<reference evidence="2" key="1">
    <citation type="submission" date="2018-05" db="EMBL/GenBank/DDBJ databases">
        <authorList>
            <person name="Lanie J.A."/>
            <person name="Ng W.-L."/>
            <person name="Kazmierczak K.M."/>
            <person name="Andrzejewski T.M."/>
            <person name="Davidsen T.M."/>
            <person name="Wayne K.J."/>
            <person name="Tettelin H."/>
            <person name="Glass J.I."/>
            <person name="Rusch D."/>
            <person name="Podicherti R."/>
            <person name="Tsui H.-C.T."/>
            <person name="Winkler M.E."/>
        </authorList>
    </citation>
    <scope>NUCLEOTIDE SEQUENCE</scope>
</reference>
<evidence type="ECO:0000313" key="2">
    <source>
        <dbReference type="EMBL" id="SVD20582.1"/>
    </source>
</evidence>
<organism evidence="2">
    <name type="scientific">marine metagenome</name>
    <dbReference type="NCBI Taxonomy" id="408172"/>
    <lineage>
        <taxon>unclassified sequences</taxon>
        <taxon>metagenomes</taxon>
        <taxon>ecological metagenomes</taxon>
    </lineage>
</organism>
<feature type="non-terminal residue" evidence="2">
    <location>
        <position position="39"/>
    </location>
</feature>
<feature type="compositionally biased region" description="Basic and acidic residues" evidence="1">
    <location>
        <begin position="30"/>
        <end position="39"/>
    </location>
</feature>
<proteinExistence type="predicted"/>
<sequence length="39" mass="4325">LPGDDPGEDRKIPALHPGGRRRARTSTDSQRWRQADAAL</sequence>
<dbReference type="AlphaFoldDB" id="A0A382TFM9"/>
<feature type="non-terminal residue" evidence="2">
    <location>
        <position position="1"/>
    </location>
</feature>
<name>A0A382TFM9_9ZZZZ</name>
<feature type="region of interest" description="Disordered" evidence="1">
    <location>
        <begin position="1"/>
        <end position="39"/>
    </location>
</feature>
<dbReference type="EMBL" id="UINC01136055">
    <property type="protein sequence ID" value="SVD20582.1"/>
    <property type="molecule type" value="Genomic_DNA"/>
</dbReference>
<gene>
    <name evidence="2" type="ORF">METZ01_LOCUS373436</name>
</gene>
<evidence type="ECO:0000256" key="1">
    <source>
        <dbReference type="SAM" id="MobiDB-lite"/>
    </source>
</evidence>
<protein>
    <submittedName>
        <fullName evidence="2">Uncharacterized protein</fullName>
    </submittedName>
</protein>
<accession>A0A382TFM9</accession>